<gene>
    <name evidence="1" type="ORF">CHRIB12_LOCUS17016</name>
</gene>
<protein>
    <submittedName>
        <fullName evidence="1">Uncharacterized protein</fullName>
    </submittedName>
</protein>
<name>A0A916EDZ0_9GLOM</name>
<dbReference type="EMBL" id="CAGKOT010000042">
    <property type="protein sequence ID" value="CAB5380310.1"/>
    <property type="molecule type" value="Genomic_DNA"/>
</dbReference>
<evidence type="ECO:0000313" key="1">
    <source>
        <dbReference type="EMBL" id="CAB5380310.1"/>
    </source>
</evidence>
<comment type="caution">
    <text evidence="1">The sequence shown here is derived from an EMBL/GenBank/DDBJ whole genome shotgun (WGS) entry which is preliminary data.</text>
</comment>
<dbReference type="Proteomes" id="UP000684084">
    <property type="component" value="Unassembled WGS sequence"/>
</dbReference>
<evidence type="ECO:0000313" key="2">
    <source>
        <dbReference type="Proteomes" id="UP000684084"/>
    </source>
</evidence>
<sequence>MHEGQNRELAIVDQSRLICRVKRLNDANHICIGLSNVQCVTWKKRILFMSTNVKVNQRLRLKRLFHSAQVIHQRAATQ</sequence>
<accession>A0A916EDZ0</accession>
<proteinExistence type="predicted"/>
<dbReference type="AlphaFoldDB" id="A0A916EDZ0"/>
<reference evidence="1" key="1">
    <citation type="submission" date="2020-05" db="EMBL/GenBank/DDBJ databases">
        <authorList>
            <person name="Rincon C."/>
            <person name="Sanders R I."/>
            <person name="Robbins C."/>
            <person name="Chaturvedi A."/>
        </authorList>
    </citation>
    <scope>NUCLEOTIDE SEQUENCE</scope>
    <source>
        <strain evidence="1">CHB12</strain>
    </source>
</reference>
<organism evidence="1 2">
    <name type="scientific">Rhizophagus irregularis</name>
    <dbReference type="NCBI Taxonomy" id="588596"/>
    <lineage>
        <taxon>Eukaryota</taxon>
        <taxon>Fungi</taxon>
        <taxon>Fungi incertae sedis</taxon>
        <taxon>Mucoromycota</taxon>
        <taxon>Glomeromycotina</taxon>
        <taxon>Glomeromycetes</taxon>
        <taxon>Glomerales</taxon>
        <taxon>Glomeraceae</taxon>
        <taxon>Rhizophagus</taxon>
    </lineage>
</organism>